<reference evidence="2" key="1">
    <citation type="journal article" date="2014" name="Int. J. Syst. Evol. Microbiol.">
        <title>Complete genome sequence of Corynebacterium casei LMG S-19264T (=DSM 44701T), isolated from a smear-ripened cheese.</title>
        <authorList>
            <consortium name="US DOE Joint Genome Institute (JGI-PGF)"/>
            <person name="Walter F."/>
            <person name="Albersmeier A."/>
            <person name="Kalinowski J."/>
            <person name="Ruckert C."/>
        </authorList>
    </citation>
    <scope>NUCLEOTIDE SEQUENCE</scope>
    <source>
        <strain evidence="2">KCTC 23077</strain>
    </source>
</reference>
<keyword evidence="1" id="KW-0732">Signal</keyword>
<feature type="chain" id="PRO_5037472835" description="DUF4124 domain-containing protein" evidence="1">
    <location>
        <begin position="27"/>
        <end position="175"/>
    </location>
</feature>
<organism evidence="2 3">
    <name type="scientific">Cognatilysobacter bugurensis</name>
    <dbReference type="NCBI Taxonomy" id="543356"/>
    <lineage>
        <taxon>Bacteria</taxon>
        <taxon>Pseudomonadati</taxon>
        <taxon>Pseudomonadota</taxon>
        <taxon>Gammaproteobacteria</taxon>
        <taxon>Lysobacterales</taxon>
        <taxon>Lysobacteraceae</taxon>
        <taxon>Cognatilysobacter</taxon>
    </lineage>
</organism>
<protein>
    <recommendedName>
        <fullName evidence="4">DUF4124 domain-containing protein</fullName>
    </recommendedName>
</protein>
<accession>A0A918WB94</accession>
<sequence>MHARSLRRCTGLALLIAFASAPDAQAQVRRCVTAEGQVIYTDRRCEDLGAQERAAPQRPALRSTHRAGCARTLRDLVFEVGDAINARDPNRLAAYYHWAGMSNAQAYATLGRLDAIAQRPLVDIVPIMPAGTSDADAWRRPPTGLRFEQTQRNGITPARAAFGLHRHLGCWWLRG</sequence>
<name>A0A918WB94_9GAMM</name>
<keyword evidence="3" id="KW-1185">Reference proteome</keyword>
<feature type="signal peptide" evidence="1">
    <location>
        <begin position="1"/>
        <end position="26"/>
    </location>
</feature>
<dbReference type="EMBL" id="BMYD01000006">
    <property type="protein sequence ID" value="GHA89115.1"/>
    <property type="molecule type" value="Genomic_DNA"/>
</dbReference>
<reference evidence="2" key="2">
    <citation type="submission" date="2020-09" db="EMBL/GenBank/DDBJ databases">
        <authorList>
            <person name="Sun Q."/>
            <person name="Kim S."/>
        </authorList>
    </citation>
    <scope>NUCLEOTIDE SEQUENCE</scope>
    <source>
        <strain evidence="2">KCTC 23077</strain>
    </source>
</reference>
<gene>
    <name evidence="2" type="ORF">GCM10007067_28790</name>
</gene>
<dbReference type="Proteomes" id="UP000646426">
    <property type="component" value="Unassembled WGS sequence"/>
</dbReference>
<dbReference type="RefSeq" id="WP_229792550.1">
    <property type="nucleotide sequence ID" value="NZ_BMYD01000006.1"/>
</dbReference>
<evidence type="ECO:0000313" key="3">
    <source>
        <dbReference type="Proteomes" id="UP000646426"/>
    </source>
</evidence>
<evidence type="ECO:0000256" key="1">
    <source>
        <dbReference type="SAM" id="SignalP"/>
    </source>
</evidence>
<dbReference type="AlphaFoldDB" id="A0A918WB94"/>
<proteinExistence type="predicted"/>
<evidence type="ECO:0000313" key="2">
    <source>
        <dbReference type="EMBL" id="GHA89115.1"/>
    </source>
</evidence>
<comment type="caution">
    <text evidence="2">The sequence shown here is derived from an EMBL/GenBank/DDBJ whole genome shotgun (WGS) entry which is preliminary data.</text>
</comment>
<evidence type="ECO:0008006" key="4">
    <source>
        <dbReference type="Google" id="ProtNLM"/>
    </source>
</evidence>